<dbReference type="InterPro" id="IPR014239">
    <property type="entry name" value="YpeB_PepSY1-2"/>
</dbReference>
<keyword evidence="4" id="KW-1185">Reference proteome</keyword>
<evidence type="ECO:0000259" key="1">
    <source>
        <dbReference type="Pfam" id="PF14620"/>
    </source>
</evidence>
<dbReference type="Proteomes" id="UP000294937">
    <property type="component" value="Unassembled WGS sequence"/>
</dbReference>
<gene>
    <name evidence="3" type="ORF">EDD58_10765</name>
</gene>
<name>A0A4R3L3C7_9BACL</name>
<dbReference type="RefSeq" id="WP_131925725.1">
    <property type="nucleotide sequence ID" value="NZ_SMAG01000007.1"/>
</dbReference>
<dbReference type="Pfam" id="PF14620">
    <property type="entry name" value="YPEB_PepSY1-2"/>
    <property type="match status" value="1"/>
</dbReference>
<protein>
    <submittedName>
        <fullName evidence="3">Spore germination protein</fullName>
    </submittedName>
</protein>
<proteinExistence type="predicted"/>
<sequence length="452" mass="52085">MYQKVAAILFPITLIGLIAAGAWGYQENQDKNSILIKAENQYQRAFHELNDHMDKLSDEMGKSLALNTRRQMSTSMTNIWRLAYVAQNDLGQLPLTLMPFDKTEQFVNNIGRFAYTVGVRDLDKKPLTEQEWKTLQTLYNRSQEIRNDLQSMQRKVLDKNLRWMDVELALATEDKKMDNTIIDGFKKVNRMVEEYSEVDWGPTVNYKQVREKEKFKKLTAPLITKEQAKQKVAKALDQKSTKGMTVVLNKKGDYQTYSVRYEGKNKTEVYADLTSQGGYMVWMLYDRPVKEKRLSIDQAQGYATKFLERIQYKDMVPISYDETGNLATINFVHRQSGVYIYPEAATVKVALDNGEITGLQADEYVFNKIKLPLSKPKLSLAQAKKEISPRLDLQKDNLAVIYNDEGKEVLCYEFLGRIPGEKGSEQYRIFINADTGNEEFIEKVKKADIDQA</sequence>
<accession>A0A4R3L3C7</accession>
<dbReference type="Pfam" id="PF20769">
    <property type="entry name" value="YPEB_N"/>
    <property type="match status" value="1"/>
</dbReference>
<dbReference type="GO" id="GO:0009847">
    <property type="term" value="P:spore germination"/>
    <property type="evidence" value="ECO:0007669"/>
    <property type="project" value="InterPro"/>
</dbReference>
<dbReference type="InterPro" id="IPR048402">
    <property type="entry name" value="YpeB_N"/>
</dbReference>
<evidence type="ECO:0000259" key="2">
    <source>
        <dbReference type="Pfam" id="PF20769"/>
    </source>
</evidence>
<evidence type="ECO:0000313" key="3">
    <source>
        <dbReference type="EMBL" id="TCS93418.1"/>
    </source>
</evidence>
<dbReference type="OrthoDB" id="2372097at2"/>
<dbReference type="NCBIfam" id="TIGR02889">
    <property type="entry name" value="spore_YpeB"/>
    <property type="match status" value="1"/>
</dbReference>
<evidence type="ECO:0000313" key="4">
    <source>
        <dbReference type="Proteomes" id="UP000294937"/>
    </source>
</evidence>
<feature type="domain" description="Sporulation protein YpeB PepSY1 and PepSY2" evidence="1">
    <location>
        <begin position="183"/>
        <end position="368"/>
    </location>
</feature>
<organism evidence="3 4">
    <name type="scientific">Hazenella coriacea</name>
    <dbReference type="NCBI Taxonomy" id="1179467"/>
    <lineage>
        <taxon>Bacteria</taxon>
        <taxon>Bacillati</taxon>
        <taxon>Bacillota</taxon>
        <taxon>Bacilli</taxon>
        <taxon>Bacillales</taxon>
        <taxon>Thermoactinomycetaceae</taxon>
        <taxon>Hazenella</taxon>
    </lineage>
</organism>
<feature type="domain" description="Sporulation protein YpeB N-terminal" evidence="2">
    <location>
        <begin position="31"/>
        <end position="165"/>
    </location>
</feature>
<dbReference type="AlphaFoldDB" id="A0A4R3L3C7"/>
<comment type="caution">
    <text evidence="3">The sequence shown here is derived from an EMBL/GenBank/DDBJ whole genome shotgun (WGS) entry which is preliminary data.</text>
</comment>
<reference evidence="3 4" key="1">
    <citation type="submission" date="2019-03" db="EMBL/GenBank/DDBJ databases">
        <title>Genomic Encyclopedia of Type Strains, Phase IV (KMG-IV): sequencing the most valuable type-strain genomes for metagenomic binning, comparative biology and taxonomic classification.</title>
        <authorList>
            <person name="Goeker M."/>
        </authorList>
    </citation>
    <scope>NUCLEOTIDE SEQUENCE [LARGE SCALE GENOMIC DNA]</scope>
    <source>
        <strain evidence="3 4">DSM 45707</strain>
    </source>
</reference>
<dbReference type="EMBL" id="SMAG01000007">
    <property type="protein sequence ID" value="TCS93418.1"/>
    <property type="molecule type" value="Genomic_DNA"/>
</dbReference>